<keyword evidence="5" id="KW-1185">Reference proteome</keyword>
<evidence type="ECO:0000313" key="4">
    <source>
        <dbReference type="EMBL" id="MFI9103605.1"/>
    </source>
</evidence>
<evidence type="ECO:0000256" key="1">
    <source>
        <dbReference type="ARBA" id="ARBA00023002"/>
    </source>
</evidence>
<evidence type="ECO:0000259" key="3">
    <source>
        <dbReference type="Pfam" id="PF00296"/>
    </source>
</evidence>
<accession>A0ABW8CE30</accession>
<dbReference type="PANTHER" id="PTHR30137:SF8">
    <property type="entry name" value="BLR5498 PROTEIN"/>
    <property type="match status" value="1"/>
</dbReference>
<dbReference type="Proteomes" id="UP001614394">
    <property type="component" value="Unassembled WGS sequence"/>
</dbReference>
<dbReference type="PANTHER" id="PTHR30137">
    <property type="entry name" value="LUCIFERASE-LIKE MONOOXYGENASE"/>
    <property type="match status" value="1"/>
</dbReference>
<organism evidence="4 5">
    <name type="scientific">Streptomyces fildesensis</name>
    <dbReference type="NCBI Taxonomy" id="375757"/>
    <lineage>
        <taxon>Bacteria</taxon>
        <taxon>Bacillati</taxon>
        <taxon>Actinomycetota</taxon>
        <taxon>Actinomycetes</taxon>
        <taxon>Kitasatosporales</taxon>
        <taxon>Streptomycetaceae</taxon>
        <taxon>Streptomyces</taxon>
    </lineage>
</organism>
<dbReference type="Gene3D" id="3.20.20.30">
    <property type="entry name" value="Luciferase-like domain"/>
    <property type="match status" value="1"/>
</dbReference>
<dbReference type="RefSeq" id="WP_399652877.1">
    <property type="nucleotide sequence ID" value="NZ_JBITYG010000007.1"/>
</dbReference>
<dbReference type="InterPro" id="IPR011251">
    <property type="entry name" value="Luciferase-like_dom"/>
</dbReference>
<dbReference type="SUPFAM" id="SSF51679">
    <property type="entry name" value="Bacterial luciferase-like"/>
    <property type="match status" value="1"/>
</dbReference>
<evidence type="ECO:0000313" key="5">
    <source>
        <dbReference type="Proteomes" id="UP001614394"/>
    </source>
</evidence>
<sequence length="363" mass="39140">MTTQEIHFGLDSFGEVSTEASGRLLSDAETVRLMIDEAVLAEAAGVDSYNIGEHYRPQHVDSAGHVILAAIAGRTERIRLGTSVTVLSTQDPVRLYTEFATLDAASNGRAQLIVGRASSTESFPLFGFDLADYDALFEEKLDLLTRLLRDQPVTWSGTVRPPLTEQRLHPSVAPGSIPTWVGVGGTPQSVVRAARYGLPLMIAIIGGPLGRFAPHVDLYKRALDEFGQPPLPVGVHSLGFVAGTDEEARSAYWPQWRAVMDMASKERGFPPPSAGQYASEIAEGALFVGSPETVATKIAVSIRTLGLSRFDLKYDIGRLAKEQRATSIELYGHEVIPRVRELLAASPDGPLPSEQHVTAKSAG</sequence>
<dbReference type="EMBL" id="JBITYG010000007">
    <property type="protein sequence ID" value="MFI9103605.1"/>
    <property type="molecule type" value="Genomic_DNA"/>
</dbReference>
<proteinExistence type="predicted"/>
<protein>
    <submittedName>
        <fullName evidence="4">LLM class flavin-dependent oxidoreductase</fullName>
    </submittedName>
</protein>
<name>A0ABW8CE30_9ACTN</name>
<feature type="domain" description="Luciferase-like" evidence="3">
    <location>
        <begin position="19"/>
        <end position="307"/>
    </location>
</feature>
<dbReference type="InterPro" id="IPR050766">
    <property type="entry name" value="Bact_Lucif_Oxidored"/>
</dbReference>
<keyword evidence="2" id="KW-0503">Monooxygenase</keyword>
<dbReference type="Pfam" id="PF00296">
    <property type="entry name" value="Bac_luciferase"/>
    <property type="match status" value="1"/>
</dbReference>
<evidence type="ECO:0000256" key="2">
    <source>
        <dbReference type="ARBA" id="ARBA00023033"/>
    </source>
</evidence>
<dbReference type="CDD" id="cd00347">
    <property type="entry name" value="Flavin_utilizing_monoxygenases"/>
    <property type="match status" value="1"/>
</dbReference>
<comment type="caution">
    <text evidence="4">The sequence shown here is derived from an EMBL/GenBank/DDBJ whole genome shotgun (WGS) entry which is preliminary data.</text>
</comment>
<dbReference type="InterPro" id="IPR036661">
    <property type="entry name" value="Luciferase-like_sf"/>
</dbReference>
<gene>
    <name evidence="4" type="ORF">ACIGXA_24065</name>
</gene>
<reference evidence="4 5" key="1">
    <citation type="submission" date="2024-10" db="EMBL/GenBank/DDBJ databases">
        <title>The Natural Products Discovery Center: Release of the First 8490 Sequenced Strains for Exploring Actinobacteria Biosynthetic Diversity.</title>
        <authorList>
            <person name="Kalkreuter E."/>
            <person name="Kautsar S.A."/>
            <person name="Yang D."/>
            <person name="Bader C.D."/>
            <person name="Teijaro C.N."/>
            <person name="Fluegel L."/>
            <person name="Davis C.M."/>
            <person name="Simpson J.R."/>
            <person name="Lauterbach L."/>
            <person name="Steele A.D."/>
            <person name="Gui C."/>
            <person name="Meng S."/>
            <person name="Li G."/>
            <person name="Viehrig K."/>
            <person name="Ye F."/>
            <person name="Su P."/>
            <person name="Kiefer A.F."/>
            <person name="Nichols A."/>
            <person name="Cepeda A.J."/>
            <person name="Yan W."/>
            <person name="Fan B."/>
            <person name="Jiang Y."/>
            <person name="Adhikari A."/>
            <person name="Zheng C.-J."/>
            <person name="Schuster L."/>
            <person name="Cowan T.M."/>
            <person name="Smanski M.J."/>
            <person name="Chevrette M.G."/>
            <person name="De Carvalho L.P.S."/>
            <person name="Shen B."/>
        </authorList>
    </citation>
    <scope>NUCLEOTIDE SEQUENCE [LARGE SCALE GENOMIC DNA]</scope>
    <source>
        <strain evidence="4 5">NPDC053399</strain>
    </source>
</reference>
<keyword evidence="1" id="KW-0560">Oxidoreductase</keyword>